<evidence type="ECO:0000256" key="7">
    <source>
        <dbReference type="ARBA" id="ARBA00022605"/>
    </source>
</evidence>
<comment type="catalytic activity">
    <reaction evidence="10">
        <text>(6R)-5,10-methylene-5,6,7,8-tetrahydrofolate + glycine + H2O = (6S)-5,6,7,8-tetrahydrofolate + L-serine</text>
        <dbReference type="Rhea" id="RHEA:15481"/>
        <dbReference type="ChEBI" id="CHEBI:15377"/>
        <dbReference type="ChEBI" id="CHEBI:15636"/>
        <dbReference type="ChEBI" id="CHEBI:33384"/>
        <dbReference type="ChEBI" id="CHEBI:57305"/>
        <dbReference type="ChEBI" id="CHEBI:57453"/>
        <dbReference type="EC" id="2.1.2.1"/>
    </reaction>
</comment>
<feature type="binding site" evidence="10">
    <location>
        <begin position="125"/>
        <end position="127"/>
    </location>
    <ligand>
        <name>(6S)-5,6,7,8-tetrahydrofolate</name>
        <dbReference type="ChEBI" id="CHEBI:57453"/>
    </ligand>
</feature>
<keyword evidence="5 10" id="KW-0963">Cytoplasm</keyword>
<dbReference type="InterPro" id="IPR049943">
    <property type="entry name" value="Ser_HO-MeTrfase-like"/>
</dbReference>
<evidence type="ECO:0000256" key="1">
    <source>
        <dbReference type="ARBA" id="ARBA00001933"/>
    </source>
</evidence>
<reference evidence="13" key="2">
    <citation type="submission" date="2023-10" db="EMBL/GenBank/DDBJ databases">
        <authorList>
            <person name="Koga R."/>
            <person name="Fukatsu T."/>
        </authorList>
    </citation>
    <scope>NUCLEOTIDE SEQUENCE</scope>
    <source>
        <strain evidence="13">Kw-01</strain>
    </source>
</reference>
<keyword evidence="9 10" id="KW-0663">Pyridoxal phosphate</keyword>
<evidence type="ECO:0000256" key="8">
    <source>
        <dbReference type="ARBA" id="ARBA00022679"/>
    </source>
</evidence>
<keyword evidence="7 10" id="KW-0028">Amino-acid biosynthesis</keyword>
<proteinExistence type="inferred from homology"/>
<dbReference type="PANTHER" id="PTHR11680">
    <property type="entry name" value="SERINE HYDROXYMETHYLTRANSFERASE"/>
    <property type="match status" value="1"/>
</dbReference>
<dbReference type="PROSITE" id="PS00096">
    <property type="entry name" value="SHMT"/>
    <property type="match status" value="1"/>
</dbReference>
<dbReference type="EMBL" id="AP028961">
    <property type="protein sequence ID" value="BET44681.1"/>
    <property type="molecule type" value="Genomic_DNA"/>
</dbReference>
<dbReference type="InterPro" id="IPR015422">
    <property type="entry name" value="PyrdxlP-dep_Trfase_small"/>
</dbReference>
<dbReference type="InterPro" id="IPR015424">
    <property type="entry name" value="PyrdxlP-dep_Trfase"/>
</dbReference>
<dbReference type="InterPro" id="IPR019798">
    <property type="entry name" value="Ser_HO-MeTrfase_PLP_BS"/>
</dbReference>
<dbReference type="PANTHER" id="PTHR11680:SF50">
    <property type="entry name" value="SERINE HYDROXYMETHYLTRANSFERASE"/>
    <property type="match status" value="1"/>
</dbReference>
<evidence type="ECO:0000259" key="12">
    <source>
        <dbReference type="Pfam" id="PF00464"/>
    </source>
</evidence>
<dbReference type="InterPro" id="IPR001085">
    <property type="entry name" value="Ser_HO-MeTrfase"/>
</dbReference>
<dbReference type="CDD" id="cd00378">
    <property type="entry name" value="SHMT"/>
    <property type="match status" value="1"/>
</dbReference>
<comment type="cofactor">
    <cofactor evidence="1 10 11">
        <name>pyridoxal 5'-phosphate</name>
        <dbReference type="ChEBI" id="CHEBI:597326"/>
    </cofactor>
</comment>
<comment type="subunit">
    <text evidence="4 10">Homodimer.</text>
</comment>
<gene>
    <name evidence="10" type="primary">glyA</name>
    <name evidence="13" type="ORF">ACHINZ_3530</name>
</gene>
<evidence type="ECO:0000256" key="9">
    <source>
        <dbReference type="ARBA" id="ARBA00022898"/>
    </source>
</evidence>
<evidence type="ECO:0000256" key="3">
    <source>
        <dbReference type="ARBA" id="ARBA00006376"/>
    </source>
</evidence>
<sequence>MYKKQISNLNDDKEIWHAINNELKRQEEHIELIASENYVTKNVMLAQGSHLTNKYAEGYPNNRYYSGCEYIDVIEQLAIDRAKILFDADFVNVQPHSGSQANAAVYMALLDPGDTILGMNLIHGGHLSHGSSVNFSGKFYRTVTYGVDTNGYINYEDIKYQADKYKPKMIVAGFSSYSRIIDWAIIRQIADSVNAYLLVDIAHVAGLIVTNIYPNPINYAHVVTSTTHKTLAGPRGGIILAKNGNEEFYKKLNLSMFPGIQGGPLMHVIAAKAIAFKEAMMPEFKLYQQQVVINANVMANIFMDRGYMVVSGGTDNHLFLLNLTNKHITAKLANQLFSQANIIVNENYIPNNIINKMPVLGIRIGTPAVTRRGLKEKEITSLTHWMCDILDNTNNTSIIGAIKQKILNICRKFPVYQENSQ</sequence>
<keyword evidence="6 10" id="KW-0554">One-carbon metabolism</keyword>
<evidence type="ECO:0000256" key="2">
    <source>
        <dbReference type="ARBA" id="ARBA00004496"/>
    </source>
</evidence>
<evidence type="ECO:0000256" key="5">
    <source>
        <dbReference type="ARBA" id="ARBA00022490"/>
    </source>
</evidence>
<feature type="modified residue" description="N6-(pyridoxal phosphate)lysine" evidence="10 11">
    <location>
        <position position="229"/>
    </location>
</feature>
<dbReference type="Gene3D" id="3.40.640.10">
    <property type="entry name" value="Type I PLP-dependent aspartate aminotransferase-like (Major domain)"/>
    <property type="match status" value="1"/>
</dbReference>
<organism evidence="13">
    <name type="scientific">Candidatus Aschnera chinzeii</name>
    <dbReference type="NCBI Taxonomy" id="1485666"/>
    <lineage>
        <taxon>Bacteria</taxon>
        <taxon>Pseudomonadati</taxon>
        <taxon>Pseudomonadota</taxon>
        <taxon>Gammaproteobacteria</taxon>
        <taxon>Enterobacterales</taxon>
        <taxon>Enterobacteriaceae</taxon>
        <taxon>Candidatus Aschnera</taxon>
    </lineage>
</organism>
<dbReference type="HAMAP" id="MF_00051">
    <property type="entry name" value="SHMT"/>
    <property type="match status" value="1"/>
</dbReference>
<accession>A0AAT9G4N1</accession>
<dbReference type="FunFam" id="3.40.640.10:FF:000001">
    <property type="entry name" value="Serine hydroxymethyltransferase"/>
    <property type="match status" value="1"/>
</dbReference>
<comment type="pathway">
    <text evidence="10">One-carbon metabolism; tetrahydrofolate interconversion.</text>
</comment>
<feature type="binding site" evidence="10">
    <location>
        <position position="121"/>
    </location>
    <ligand>
        <name>(6S)-5,6,7,8-tetrahydrofolate</name>
        <dbReference type="ChEBI" id="CHEBI:57453"/>
    </ligand>
</feature>
<comment type="caution">
    <text evidence="10">Lacks conserved residue(s) required for the propagation of feature annotation.</text>
</comment>
<dbReference type="InterPro" id="IPR015421">
    <property type="entry name" value="PyrdxlP-dep_Trfase_major"/>
</dbReference>
<dbReference type="SUPFAM" id="SSF53383">
    <property type="entry name" value="PLP-dependent transferases"/>
    <property type="match status" value="1"/>
</dbReference>
<dbReference type="GO" id="GO:0005829">
    <property type="term" value="C:cytosol"/>
    <property type="evidence" value="ECO:0007669"/>
    <property type="project" value="TreeGrafter"/>
</dbReference>
<dbReference type="GO" id="GO:0019264">
    <property type="term" value="P:glycine biosynthetic process from serine"/>
    <property type="evidence" value="ECO:0007669"/>
    <property type="project" value="UniProtKB-UniRule"/>
</dbReference>
<dbReference type="GO" id="GO:0030170">
    <property type="term" value="F:pyridoxal phosphate binding"/>
    <property type="evidence" value="ECO:0007669"/>
    <property type="project" value="UniProtKB-UniRule"/>
</dbReference>
<dbReference type="Pfam" id="PF00464">
    <property type="entry name" value="SHMT"/>
    <property type="match status" value="1"/>
</dbReference>
<feature type="binding site" evidence="10">
    <location>
        <position position="246"/>
    </location>
    <ligand>
        <name>(6S)-5,6,7,8-tetrahydrofolate</name>
        <dbReference type="ChEBI" id="CHEBI:57453"/>
    </ligand>
</feature>
<dbReference type="GO" id="GO:0004372">
    <property type="term" value="F:glycine hydroxymethyltransferase activity"/>
    <property type="evidence" value="ECO:0007669"/>
    <property type="project" value="UniProtKB-UniRule"/>
</dbReference>
<evidence type="ECO:0000256" key="10">
    <source>
        <dbReference type="HAMAP-Rule" id="MF_00051"/>
    </source>
</evidence>
<name>A0AAT9G4N1_9ENTR</name>
<dbReference type="NCBIfam" id="NF000586">
    <property type="entry name" value="PRK00011.1"/>
    <property type="match status" value="1"/>
</dbReference>
<dbReference type="GO" id="GO:0035999">
    <property type="term" value="P:tetrahydrofolate interconversion"/>
    <property type="evidence" value="ECO:0007669"/>
    <property type="project" value="UniProtKB-UniRule"/>
</dbReference>
<feature type="site" description="Plays an important role in substrate specificity" evidence="10">
    <location>
        <position position="228"/>
    </location>
</feature>
<evidence type="ECO:0000256" key="6">
    <source>
        <dbReference type="ARBA" id="ARBA00022563"/>
    </source>
</evidence>
<dbReference type="InterPro" id="IPR039429">
    <property type="entry name" value="SHMT-like_dom"/>
</dbReference>
<comment type="subcellular location">
    <subcellularLocation>
        <location evidence="2 10">Cytoplasm</location>
    </subcellularLocation>
</comment>
<dbReference type="Gene3D" id="3.90.1150.10">
    <property type="entry name" value="Aspartate Aminotransferase, domain 1"/>
    <property type="match status" value="1"/>
</dbReference>
<protein>
    <recommendedName>
        <fullName evidence="10">Serine hydroxymethyltransferase</fullName>
        <shortName evidence="10">SHMT</shortName>
        <shortName evidence="10">Serine methylase</shortName>
        <ecNumber evidence="10">2.1.2.1</ecNumber>
    </recommendedName>
</protein>
<dbReference type="AlphaFoldDB" id="A0AAT9G4N1"/>
<dbReference type="PIRSF" id="PIRSF000412">
    <property type="entry name" value="SHMT"/>
    <property type="match status" value="1"/>
</dbReference>
<feature type="domain" description="Serine hydroxymethyltransferase-like" evidence="12">
    <location>
        <begin position="11"/>
        <end position="386"/>
    </location>
</feature>
<evidence type="ECO:0000313" key="13">
    <source>
        <dbReference type="EMBL" id="BET44681.1"/>
    </source>
</evidence>
<dbReference type="EC" id="2.1.2.1" evidence="10"/>
<comment type="pathway">
    <text evidence="10">Amino-acid biosynthesis; glycine biosynthesis; glycine from L-serine: step 1/1.</text>
</comment>
<reference evidence="13" key="1">
    <citation type="journal article" date="2023" name="Front. Microbiol.">
        <title>Genome analysis of Candidatus Aschnera chinzeii, the bacterial endosymbiont of the blood-sucking bat fly Penicillidia jenynsii (Insecta: Diptera: Nycteribiidae).</title>
        <authorList>
            <person name="Koga R."/>
            <person name="Moriyama M."/>
            <person name="Nozaki T."/>
            <person name="Fukatsu T."/>
        </authorList>
    </citation>
    <scope>NUCLEOTIDE SEQUENCE</scope>
    <source>
        <strain evidence="13">Kw-01</strain>
    </source>
</reference>
<keyword evidence="8 10" id="KW-0808">Transferase</keyword>
<comment type="similarity">
    <text evidence="3 10">Belongs to the SHMT family.</text>
</comment>
<comment type="function">
    <text evidence="10">Catalyzes the reversible interconversion of serine and glycine with tetrahydrofolate (THF) serving as the one-carbon carrier. This reaction serves as the major source of one-carbon groups required for the biosynthesis of purines, thymidylate, methionine, and other important biomolecules. Also exhibits THF-independent aldolase activity toward beta-hydroxyamino acids, producing glycine and aldehydes, via a retro-aldol mechanism.</text>
</comment>
<evidence type="ECO:0000256" key="11">
    <source>
        <dbReference type="PIRSR" id="PIRSR000412-50"/>
    </source>
</evidence>
<evidence type="ECO:0000256" key="4">
    <source>
        <dbReference type="ARBA" id="ARBA00011738"/>
    </source>
</evidence>